<dbReference type="RefSeq" id="WP_169927721.1">
    <property type="nucleotide sequence ID" value="NZ_CP012333.1"/>
</dbReference>
<proteinExistence type="inferred from homology"/>
<accession>A0A0K1PWU7</accession>
<sequence length="256" mass="27877">MHVVVTGASSGIGEAIAREYGKRGAKLTLVARRRELLDRLASEVGTERTNVVQADLANPANVNAWVDEAEQKLGPIDVLVNNAGVQIVKSATATTWEEAERLLLLDLHTPLKLTHHVLKRMLERKRGTIVDVASVAAIAPTPGMFFYNAAKGGLAAASEGLRAEVKDHGVHVVTVYPGPVKSAMEEAGRAAYEDTPASRYTPTGSPDVLARLIAEAVEKKRPRVVYPRLYFLVRHFPNATRWALDTLTPPLKRLPK</sequence>
<dbReference type="PRINTS" id="PR00080">
    <property type="entry name" value="SDRFAMILY"/>
</dbReference>
<dbReference type="EMBL" id="CP012333">
    <property type="protein sequence ID" value="AKU98005.1"/>
    <property type="molecule type" value="Genomic_DNA"/>
</dbReference>
<comment type="similarity">
    <text evidence="1 3">Belongs to the short-chain dehydrogenases/reductases (SDR) family.</text>
</comment>
<dbReference type="CDD" id="cd05233">
    <property type="entry name" value="SDR_c"/>
    <property type="match status" value="1"/>
</dbReference>
<dbReference type="PRINTS" id="PR00081">
    <property type="entry name" value="GDHRDH"/>
</dbReference>
<evidence type="ECO:0000313" key="5">
    <source>
        <dbReference type="Proteomes" id="UP000064967"/>
    </source>
</evidence>
<dbReference type="Pfam" id="PF00106">
    <property type="entry name" value="adh_short"/>
    <property type="match status" value="1"/>
</dbReference>
<dbReference type="InterPro" id="IPR002347">
    <property type="entry name" value="SDR_fam"/>
</dbReference>
<dbReference type="PIRSF" id="PIRSF000126">
    <property type="entry name" value="11-beta-HSD1"/>
    <property type="match status" value="1"/>
</dbReference>
<dbReference type="SUPFAM" id="SSF51735">
    <property type="entry name" value="NAD(P)-binding Rossmann-fold domains"/>
    <property type="match status" value="1"/>
</dbReference>
<keyword evidence="2" id="KW-0560">Oxidoreductase</keyword>
<dbReference type="InterPro" id="IPR036291">
    <property type="entry name" value="NAD(P)-bd_dom_sf"/>
</dbReference>
<evidence type="ECO:0000313" key="4">
    <source>
        <dbReference type="EMBL" id="AKU98005.1"/>
    </source>
</evidence>
<dbReference type="AlphaFoldDB" id="A0A0K1PWU7"/>
<dbReference type="Gene3D" id="3.40.50.720">
    <property type="entry name" value="NAD(P)-binding Rossmann-like Domain"/>
    <property type="match status" value="1"/>
</dbReference>
<name>A0A0K1PWU7_9BACT</name>
<dbReference type="STRING" id="1391654.AKJ09_04669"/>
<dbReference type="KEGG" id="llu:AKJ09_04669"/>
<organism evidence="4 5">
    <name type="scientific">Labilithrix luteola</name>
    <dbReference type="NCBI Taxonomy" id="1391654"/>
    <lineage>
        <taxon>Bacteria</taxon>
        <taxon>Pseudomonadati</taxon>
        <taxon>Myxococcota</taxon>
        <taxon>Polyangia</taxon>
        <taxon>Polyangiales</taxon>
        <taxon>Labilitrichaceae</taxon>
        <taxon>Labilithrix</taxon>
    </lineage>
</organism>
<reference evidence="4 5" key="1">
    <citation type="submission" date="2015-08" db="EMBL/GenBank/DDBJ databases">
        <authorList>
            <person name="Babu N.S."/>
            <person name="Beckwith C.J."/>
            <person name="Beseler K.G."/>
            <person name="Brison A."/>
            <person name="Carone J.V."/>
            <person name="Caskin T.P."/>
            <person name="Diamond M."/>
            <person name="Durham M.E."/>
            <person name="Foxe J.M."/>
            <person name="Go M."/>
            <person name="Henderson B.A."/>
            <person name="Jones I.B."/>
            <person name="McGettigan J.A."/>
            <person name="Micheletti S.J."/>
            <person name="Nasrallah M.E."/>
            <person name="Ortiz D."/>
            <person name="Piller C.R."/>
            <person name="Privatt S.R."/>
            <person name="Schneider S.L."/>
            <person name="Sharp S."/>
            <person name="Smith T.C."/>
            <person name="Stanton J.D."/>
            <person name="Ullery H.E."/>
            <person name="Wilson R.J."/>
            <person name="Serrano M.G."/>
            <person name="Buck G."/>
            <person name="Lee V."/>
            <person name="Wang Y."/>
            <person name="Carvalho R."/>
            <person name="Voegtly L."/>
            <person name="Shi R."/>
            <person name="Duckworth R."/>
            <person name="Johnson A."/>
            <person name="Loviza R."/>
            <person name="Walstead R."/>
            <person name="Shah Z."/>
            <person name="Kiflezghi M."/>
            <person name="Wade K."/>
            <person name="Ball S.L."/>
            <person name="Bradley K.W."/>
            <person name="Asai D.J."/>
            <person name="Bowman C.A."/>
            <person name="Russell D.A."/>
            <person name="Pope W.H."/>
            <person name="Jacobs-Sera D."/>
            <person name="Hendrix R.W."/>
            <person name="Hatfull G.F."/>
        </authorList>
    </citation>
    <scope>NUCLEOTIDE SEQUENCE [LARGE SCALE GENOMIC DNA]</scope>
    <source>
        <strain evidence="4 5">DSM 27648</strain>
    </source>
</reference>
<dbReference type="Proteomes" id="UP000064967">
    <property type="component" value="Chromosome"/>
</dbReference>
<dbReference type="PANTHER" id="PTHR44196">
    <property type="entry name" value="DEHYDROGENASE/REDUCTASE SDR FAMILY MEMBER 7B"/>
    <property type="match status" value="1"/>
</dbReference>
<protein>
    <submittedName>
        <fullName evidence="4">Short-chain dehydrogenase/reductase SDR</fullName>
    </submittedName>
</protein>
<gene>
    <name evidence="4" type="ORF">AKJ09_04669</name>
</gene>
<dbReference type="GO" id="GO:0016020">
    <property type="term" value="C:membrane"/>
    <property type="evidence" value="ECO:0007669"/>
    <property type="project" value="TreeGrafter"/>
</dbReference>
<dbReference type="PANTHER" id="PTHR44196:SF1">
    <property type="entry name" value="DEHYDROGENASE_REDUCTASE SDR FAMILY MEMBER 7B"/>
    <property type="match status" value="1"/>
</dbReference>
<evidence type="ECO:0000256" key="2">
    <source>
        <dbReference type="ARBA" id="ARBA00023002"/>
    </source>
</evidence>
<evidence type="ECO:0000256" key="1">
    <source>
        <dbReference type="ARBA" id="ARBA00006484"/>
    </source>
</evidence>
<dbReference type="GO" id="GO:0016491">
    <property type="term" value="F:oxidoreductase activity"/>
    <property type="evidence" value="ECO:0007669"/>
    <property type="project" value="UniProtKB-KW"/>
</dbReference>
<keyword evidence="5" id="KW-1185">Reference proteome</keyword>
<evidence type="ECO:0000256" key="3">
    <source>
        <dbReference type="RuleBase" id="RU000363"/>
    </source>
</evidence>